<evidence type="ECO:0000256" key="9">
    <source>
        <dbReference type="ARBA" id="ARBA00022833"/>
    </source>
</evidence>
<dbReference type="InterPro" id="IPR003137">
    <property type="entry name" value="PA_domain"/>
</dbReference>
<dbReference type="GO" id="GO:0008235">
    <property type="term" value="F:metalloexopeptidase activity"/>
    <property type="evidence" value="ECO:0007669"/>
    <property type="project" value="InterPro"/>
</dbReference>
<dbReference type="RefSeq" id="XP_001831826.1">
    <property type="nucleotide sequence ID" value="XM_001831774.2"/>
</dbReference>
<dbReference type="Gene3D" id="3.50.30.30">
    <property type="match status" value="1"/>
</dbReference>
<gene>
    <name evidence="13" type="ORF">CC1G_05925</name>
</gene>
<comment type="similarity">
    <text evidence="2">Belongs to the peptidase M28 family. M28B subfamily.</text>
</comment>
<keyword evidence="9 10" id="KW-0862">Zinc</keyword>
<dbReference type="SUPFAM" id="SSF52025">
    <property type="entry name" value="PA domain"/>
    <property type="match status" value="1"/>
</dbReference>
<comment type="caution">
    <text evidence="13">The sequence shown here is derived from an EMBL/GenBank/DDBJ whole genome shotgun (WGS) entry which is preliminary data.</text>
</comment>
<dbReference type="InterPro" id="IPR045175">
    <property type="entry name" value="M28_fam"/>
</dbReference>
<organism evidence="13 14">
    <name type="scientific">Coprinopsis cinerea (strain Okayama-7 / 130 / ATCC MYA-4618 / FGSC 9003)</name>
    <name type="common">Inky cap fungus</name>
    <name type="synonym">Hormographiella aspergillata</name>
    <dbReference type="NCBI Taxonomy" id="240176"/>
    <lineage>
        <taxon>Eukaryota</taxon>
        <taxon>Fungi</taxon>
        <taxon>Dikarya</taxon>
        <taxon>Basidiomycota</taxon>
        <taxon>Agaricomycotina</taxon>
        <taxon>Agaricomycetes</taxon>
        <taxon>Agaricomycetidae</taxon>
        <taxon>Agaricales</taxon>
        <taxon>Agaricineae</taxon>
        <taxon>Psathyrellaceae</taxon>
        <taxon>Coprinopsis</taxon>
    </lineage>
</organism>
<evidence type="ECO:0000256" key="10">
    <source>
        <dbReference type="RuleBase" id="RU361240"/>
    </source>
</evidence>
<evidence type="ECO:0000313" key="14">
    <source>
        <dbReference type="Proteomes" id="UP000001861"/>
    </source>
</evidence>
<evidence type="ECO:0000256" key="8">
    <source>
        <dbReference type="ARBA" id="ARBA00022801"/>
    </source>
</evidence>
<comment type="similarity">
    <text evidence="3">Belongs to the peptidase M28 family. M28A subfamily.</text>
</comment>
<dbReference type="Pfam" id="PF04389">
    <property type="entry name" value="Peptidase_M28"/>
    <property type="match status" value="1"/>
</dbReference>
<dbReference type="GeneID" id="6008302"/>
<dbReference type="AlphaFoldDB" id="A8NAH4"/>
<keyword evidence="4" id="KW-0031">Aminopeptidase</keyword>
<dbReference type="GO" id="GO:0004177">
    <property type="term" value="F:aminopeptidase activity"/>
    <property type="evidence" value="ECO:0007669"/>
    <property type="project" value="UniProtKB-KW"/>
</dbReference>
<dbReference type="eggNOG" id="KOG2195">
    <property type="taxonomic scope" value="Eukaryota"/>
</dbReference>
<dbReference type="EC" id="3.4.-.-" evidence="10"/>
<dbReference type="CDD" id="cd02130">
    <property type="entry name" value="PA_ScAPY_like"/>
    <property type="match status" value="1"/>
</dbReference>
<dbReference type="SUPFAM" id="SSF53187">
    <property type="entry name" value="Zn-dependent exopeptidases"/>
    <property type="match status" value="1"/>
</dbReference>
<dbReference type="KEGG" id="cci:CC1G_05925"/>
<dbReference type="InterPro" id="IPR041756">
    <property type="entry name" value="M28_SGAP-like"/>
</dbReference>
<accession>A8NAH4</accession>
<dbReference type="Gene3D" id="3.40.630.10">
    <property type="entry name" value="Zn peptidases"/>
    <property type="match status" value="1"/>
</dbReference>
<dbReference type="PANTHER" id="PTHR12147">
    <property type="entry name" value="METALLOPEPTIDASE M28 FAMILY MEMBER"/>
    <property type="match status" value="1"/>
</dbReference>
<dbReference type="Proteomes" id="UP000001861">
    <property type="component" value="Unassembled WGS sequence"/>
</dbReference>
<protein>
    <recommendedName>
        <fullName evidence="10">Peptide hydrolase</fullName>
        <ecNumber evidence="10">3.4.-.-</ecNumber>
    </recommendedName>
</protein>
<evidence type="ECO:0000256" key="7">
    <source>
        <dbReference type="ARBA" id="ARBA00022729"/>
    </source>
</evidence>
<sequence length="509" mass="54604">MKPSLYLLGLSLSLRSFVLGTSDADEADIAGIGPRRPLVDSEKLQASIHANNLLHHARQFEKFSDLSNRNRAFGSKGHNATVNYIKRLLDQTGYYDTYLQTFPYQYSESRVSFSANDVSYETTTFTYGPTGNVEAPLVPVDALGCTAADFPDRVAGNIALILRGECEFGLKVALAGAAGATGAIIYNNADGNVGSATLSLPSRPDVGPYVPVAGLSGIQGNALKAAIERGEEVVGNLRATGLTEIRYSSNVIATSKIGDKENIVFAGAHTDSVPAGPGINDDGSGTIAVLEIALHLTKYRVKNAVRFGFWTTEEFGLVGSEYHVTNLSDEERQKIALYLNFDMLASPNAAYFVHDGDGSDYGLVGPAGSDKIEKLYQDWFEARGLKTAPAAFSGSSDYDPFLQVGIPVGGVLTGASGLKTEEGVEQWGGEAEVAYDKCYHLLCDTVENLNVPFWVNNAKAAAHSIATYARSLEGIPRDQRVSVAGSLPITKLSWDERKHFACNHPVSQK</sequence>
<reference evidence="13 14" key="1">
    <citation type="journal article" date="2010" name="Proc. Natl. Acad. Sci. U.S.A.">
        <title>Insights into evolution of multicellular fungi from the assembled chromosomes of the mushroom Coprinopsis cinerea (Coprinus cinereus).</title>
        <authorList>
            <person name="Stajich J.E."/>
            <person name="Wilke S.K."/>
            <person name="Ahren D."/>
            <person name="Au C.H."/>
            <person name="Birren B.W."/>
            <person name="Borodovsky M."/>
            <person name="Burns C."/>
            <person name="Canback B."/>
            <person name="Casselton L.A."/>
            <person name="Cheng C.K."/>
            <person name="Deng J."/>
            <person name="Dietrich F.S."/>
            <person name="Fargo D.C."/>
            <person name="Farman M.L."/>
            <person name="Gathman A.C."/>
            <person name="Goldberg J."/>
            <person name="Guigo R."/>
            <person name="Hoegger P.J."/>
            <person name="Hooker J.B."/>
            <person name="Huggins A."/>
            <person name="James T.Y."/>
            <person name="Kamada T."/>
            <person name="Kilaru S."/>
            <person name="Kodira C."/>
            <person name="Kues U."/>
            <person name="Kupfer D."/>
            <person name="Kwan H.S."/>
            <person name="Lomsadze A."/>
            <person name="Li W."/>
            <person name="Lilly W.W."/>
            <person name="Ma L.J."/>
            <person name="Mackey A.J."/>
            <person name="Manning G."/>
            <person name="Martin F."/>
            <person name="Muraguchi H."/>
            <person name="Natvig D.O."/>
            <person name="Palmerini H."/>
            <person name="Ramesh M.A."/>
            <person name="Rehmeyer C.J."/>
            <person name="Roe B.A."/>
            <person name="Shenoy N."/>
            <person name="Stanke M."/>
            <person name="Ter-Hovhannisyan V."/>
            <person name="Tunlid A."/>
            <person name="Velagapudi R."/>
            <person name="Vision T.J."/>
            <person name="Zeng Q."/>
            <person name="Zolan M.E."/>
            <person name="Pukkila P.J."/>
        </authorList>
    </citation>
    <scope>NUCLEOTIDE SEQUENCE [LARGE SCALE GENOMIC DNA]</scope>
    <source>
        <strain evidence="14">Okayama-7 / 130 / ATCC MYA-4618 / FGSC 9003</strain>
    </source>
</reference>
<proteinExistence type="inferred from homology"/>
<evidence type="ECO:0000256" key="6">
    <source>
        <dbReference type="ARBA" id="ARBA00022723"/>
    </source>
</evidence>
<dbReference type="Pfam" id="PF02225">
    <property type="entry name" value="PA"/>
    <property type="match status" value="1"/>
</dbReference>
<comment type="cofactor">
    <cofactor evidence="1">
        <name>Zn(2+)</name>
        <dbReference type="ChEBI" id="CHEBI:29105"/>
    </cofactor>
</comment>
<dbReference type="InterPro" id="IPR046450">
    <property type="entry name" value="PA_dom_sf"/>
</dbReference>
<keyword evidence="8 10" id="KW-0378">Hydrolase</keyword>
<keyword evidence="6 10" id="KW-0479">Metal-binding</keyword>
<feature type="chain" id="PRO_5005121986" description="Peptide hydrolase" evidence="10">
    <location>
        <begin position="21"/>
        <end position="509"/>
    </location>
</feature>
<evidence type="ECO:0000256" key="3">
    <source>
        <dbReference type="ARBA" id="ARBA00005957"/>
    </source>
</evidence>
<name>A8NAH4_COPC7</name>
<dbReference type="PANTHER" id="PTHR12147:SF26">
    <property type="entry name" value="PEPTIDASE M28 DOMAIN-CONTAINING PROTEIN"/>
    <property type="match status" value="1"/>
</dbReference>
<evidence type="ECO:0000259" key="11">
    <source>
        <dbReference type="Pfam" id="PF02225"/>
    </source>
</evidence>
<feature type="domain" description="PA" evidence="11">
    <location>
        <begin position="133"/>
        <end position="223"/>
    </location>
</feature>
<dbReference type="FunFam" id="3.40.630.10:FF:000054">
    <property type="entry name" value="Peptide hydrolase"/>
    <property type="match status" value="1"/>
</dbReference>
<dbReference type="GO" id="GO:0006508">
    <property type="term" value="P:proteolysis"/>
    <property type="evidence" value="ECO:0007669"/>
    <property type="project" value="UniProtKB-KW"/>
</dbReference>
<keyword evidence="7 10" id="KW-0732">Signal</keyword>
<evidence type="ECO:0000259" key="12">
    <source>
        <dbReference type="Pfam" id="PF04389"/>
    </source>
</evidence>
<dbReference type="VEuPathDB" id="FungiDB:CC1G_05925"/>
<dbReference type="GO" id="GO:0046872">
    <property type="term" value="F:metal ion binding"/>
    <property type="evidence" value="ECO:0007669"/>
    <property type="project" value="UniProtKB-KW"/>
</dbReference>
<dbReference type="InterPro" id="IPR007484">
    <property type="entry name" value="Peptidase_M28"/>
</dbReference>
<feature type="domain" description="Peptidase M28" evidence="12">
    <location>
        <begin position="250"/>
        <end position="462"/>
    </location>
</feature>
<keyword evidence="5 10" id="KW-0645">Protease</keyword>
<dbReference type="OrthoDB" id="10013407at2759"/>
<dbReference type="OMA" id="TTMIRYE"/>
<feature type="signal peptide" evidence="10">
    <location>
        <begin position="1"/>
        <end position="20"/>
    </location>
</feature>
<dbReference type="CDD" id="cd03876">
    <property type="entry name" value="M28_SGAP_like"/>
    <property type="match status" value="1"/>
</dbReference>
<dbReference type="InParanoid" id="A8NAH4"/>
<keyword evidence="14" id="KW-1185">Reference proteome</keyword>
<evidence type="ECO:0000256" key="2">
    <source>
        <dbReference type="ARBA" id="ARBA00005634"/>
    </source>
</evidence>
<evidence type="ECO:0000256" key="4">
    <source>
        <dbReference type="ARBA" id="ARBA00022438"/>
    </source>
</evidence>
<evidence type="ECO:0000256" key="5">
    <source>
        <dbReference type="ARBA" id="ARBA00022670"/>
    </source>
</evidence>
<evidence type="ECO:0000256" key="1">
    <source>
        <dbReference type="ARBA" id="ARBA00001947"/>
    </source>
</evidence>
<dbReference type="EMBL" id="AACS02000007">
    <property type="protein sequence ID" value="EAU90009.1"/>
    <property type="molecule type" value="Genomic_DNA"/>
</dbReference>
<evidence type="ECO:0000313" key="13">
    <source>
        <dbReference type="EMBL" id="EAU90009.1"/>
    </source>
</evidence>